<reference evidence="21" key="1">
    <citation type="submission" date="2016-09" db="EMBL/GenBank/DDBJ databases">
        <authorList>
            <person name="Varghese N."/>
            <person name="Submissions S."/>
        </authorList>
    </citation>
    <scope>NUCLEOTIDE SEQUENCE [LARGE SCALE GENOMIC DNA]</scope>
    <source>
        <strain evidence="21">S5</strain>
    </source>
</reference>
<sequence length="361" mass="39583">MKAADYMELALSLAKATVGQTSPNPSVGAVVVKDGRIVGMGSHLKPGEAHAEVIALEQAKDHAVDSTVYVTLEPCAHYGKTPPCARLLVEKQVKRVVIASVDPNPNVQGKGIQILEEAGIDVEVGLKENEALELNRFFFHYMHYKKPFVTLKAATTLDGKIATKTGDSKWITSKDARIDVHLDRAKHDAILVGSQTVKADDPQLTVREPAVGTSPIRIVLSTDLDFSFSERVFDHAAKTWLITTKHVSEQRIQTVPEHIEVIQLNTDTVEINAVLDVLGEGGIQSLYVEGGRMVHASFIKAKAFHRIQWYIAPKMLTGIDALTAVGGQSPEWMKEAIDLEFEDVEKIGPDLKITARQKKEA</sequence>
<dbReference type="EMBL" id="FMYI01000005">
    <property type="protein sequence ID" value="SDC18647.1"/>
    <property type="molecule type" value="Genomic_DNA"/>
</dbReference>
<dbReference type="InterPro" id="IPR024072">
    <property type="entry name" value="DHFR-like_dom_sf"/>
</dbReference>
<comment type="cofactor">
    <cofactor evidence="15 18">
        <name>Zn(2+)</name>
        <dbReference type="ChEBI" id="CHEBI:29105"/>
    </cofactor>
    <text evidence="15 18">Binds 1 zinc ion.</text>
</comment>
<dbReference type="GO" id="GO:0050661">
    <property type="term" value="F:NADP binding"/>
    <property type="evidence" value="ECO:0007669"/>
    <property type="project" value="InterPro"/>
</dbReference>
<comment type="catalytic activity">
    <reaction evidence="14 15">
        <text>2,5-diamino-6-hydroxy-4-(5-phosphoribosylamino)-pyrimidine + H2O + H(+) = 5-amino-6-(5-phospho-D-ribosylamino)uracil + NH4(+)</text>
        <dbReference type="Rhea" id="RHEA:21868"/>
        <dbReference type="ChEBI" id="CHEBI:15377"/>
        <dbReference type="ChEBI" id="CHEBI:15378"/>
        <dbReference type="ChEBI" id="CHEBI:28938"/>
        <dbReference type="ChEBI" id="CHEBI:58453"/>
        <dbReference type="ChEBI" id="CHEBI:58614"/>
        <dbReference type="EC" id="3.5.4.26"/>
    </reaction>
</comment>
<evidence type="ECO:0000256" key="9">
    <source>
        <dbReference type="ARBA" id="ARBA00022833"/>
    </source>
</evidence>
<evidence type="ECO:0000256" key="11">
    <source>
        <dbReference type="ARBA" id="ARBA00023002"/>
    </source>
</evidence>
<feature type="binding site" evidence="17">
    <location>
        <position position="289"/>
    </location>
    <ligand>
        <name>substrate</name>
    </ligand>
</feature>
<feature type="binding site" evidence="18">
    <location>
        <position position="50"/>
    </location>
    <ligand>
        <name>Zn(2+)</name>
        <dbReference type="ChEBI" id="CHEBI:29105"/>
        <note>catalytic</note>
    </ligand>
</feature>
<comment type="function">
    <text evidence="1 15">Converts 2,5-diamino-6-(ribosylamino)-4(3h)-pyrimidinone 5'-phosphate into 5-amino-6-(ribosylamino)-2,4(1h,3h)-pyrimidinedione 5'-phosphate.</text>
</comment>
<feature type="binding site" evidence="17">
    <location>
        <position position="207"/>
    </location>
    <ligand>
        <name>substrate</name>
    </ligand>
</feature>
<evidence type="ECO:0000256" key="2">
    <source>
        <dbReference type="ARBA" id="ARBA00004882"/>
    </source>
</evidence>
<evidence type="ECO:0000256" key="8">
    <source>
        <dbReference type="ARBA" id="ARBA00022801"/>
    </source>
</evidence>
<accession>A0A1G6JJ02</accession>
<feature type="binding site" evidence="17">
    <location>
        <position position="168"/>
    </location>
    <ligand>
        <name>substrate</name>
    </ligand>
</feature>
<dbReference type="InterPro" id="IPR002125">
    <property type="entry name" value="CMP_dCMP_dom"/>
</dbReference>
<feature type="binding site" evidence="17">
    <location>
        <position position="196"/>
    </location>
    <ligand>
        <name>NADP(+)</name>
        <dbReference type="ChEBI" id="CHEBI:58349"/>
    </ligand>
</feature>
<dbReference type="Gene3D" id="3.40.140.10">
    <property type="entry name" value="Cytidine Deaminase, domain 2"/>
    <property type="match status" value="1"/>
</dbReference>
<evidence type="ECO:0000313" key="21">
    <source>
        <dbReference type="Proteomes" id="UP000242949"/>
    </source>
</evidence>
<dbReference type="InterPro" id="IPR011549">
    <property type="entry name" value="RibD_C"/>
</dbReference>
<dbReference type="EC" id="3.5.4.26" evidence="15"/>
<dbReference type="GO" id="GO:0008835">
    <property type="term" value="F:diaminohydroxyphosphoribosylaminopyrimidine deaminase activity"/>
    <property type="evidence" value="ECO:0007669"/>
    <property type="project" value="UniProtKB-EC"/>
</dbReference>
<dbReference type="GO" id="GO:0008703">
    <property type="term" value="F:5-amino-6-(5-phosphoribosylamino)uracil reductase activity"/>
    <property type="evidence" value="ECO:0007669"/>
    <property type="project" value="UniProtKB-EC"/>
</dbReference>
<dbReference type="InterPro" id="IPR016193">
    <property type="entry name" value="Cytidine_deaminase-like"/>
</dbReference>
<organism evidence="20 21">
    <name type="scientific">Pelagirhabdus alkalitolerans</name>
    <dbReference type="NCBI Taxonomy" id="1612202"/>
    <lineage>
        <taxon>Bacteria</taxon>
        <taxon>Bacillati</taxon>
        <taxon>Bacillota</taxon>
        <taxon>Bacilli</taxon>
        <taxon>Bacillales</taxon>
        <taxon>Bacillaceae</taxon>
        <taxon>Pelagirhabdus</taxon>
    </lineage>
</organism>
<dbReference type="EC" id="1.1.1.193" evidence="15"/>
<feature type="active site" description="Proton donor" evidence="16">
    <location>
        <position position="52"/>
    </location>
</feature>
<feature type="binding site" evidence="18">
    <location>
        <position position="75"/>
    </location>
    <ligand>
        <name>Zn(2+)</name>
        <dbReference type="ChEBI" id="CHEBI:29105"/>
        <note>catalytic</note>
    </ligand>
</feature>
<evidence type="ECO:0000256" key="18">
    <source>
        <dbReference type="PIRSR" id="PIRSR006769-3"/>
    </source>
</evidence>
<evidence type="ECO:0000256" key="17">
    <source>
        <dbReference type="PIRSR" id="PIRSR006769-2"/>
    </source>
</evidence>
<keyword evidence="9 15" id="KW-0862">Zinc</keyword>
<dbReference type="PANTHER" id="PTHR38011">
    <property type="entry name" value="DIHYDROFOLATE REDUCTASE FAMILY PROTEIN (AFU_ORTHOLOGUE AFUA_8G06820)"/>
    <property type="match status" value="1"/>
</dbReference>
<feature type="binding site" evidence="17">
    <location>
        <position position="200"/>
    </location>
    <ligand>
        <name>NADP(+)</name>
        <dbReference type="ChEBI" id="CHEBI:58349"/>
    </ligand>
</feature>
<keyword evidence="8 15" id="KW-0378">Hydrolase</keyword>
<feature type="binding site" evidence="18">
    <location>
        <position position="84"/>
    </location>
    <ligand>
        <name>Zn(2+)</name>
        <dbReference type="ChEBI" id="CHEBI:29105"/>
        <note>catalytic</note>
    </ligand>
</feature>
<evidence type="ECO:0000256" key="14">
    <source>
        <dbReference type="ARBA" id="ARBA00049886"/>
    </source>
</evidence>
<evidence type="ECO:0000256" key="7">
    <source>
        <dbReference type="ARBA" id="ARBA00022723"/>
    </source>
</evidence>
<feature type="domain" description="CMP/dCMP-type deaminase" evidence="19">
    <location>
        <begin position="1"/>
        <end position="122"/>
    </location>
</feature>
<dbReference type="InterPro" id="IPR016192">
    <property type="entry name" value="APOBEC/CMP_deaminase_Zn-bd"/>
</dbReference>
<dbReference type="GO" id="GO:0008270">
    <property type="term" value="F:zinc ion binding"/>
    <property type="evidence" value="ECO:0007669"/>
    <property type="project" value="InterPro"/>
</dbReference>
<evidence type="ECO:0000256" key="16">
    <source>
        <dbReference type="PIRSR" id="PIRSR006769-1"/>
    </source>
</evidence>
<dbReference type="PIRSF" id="PIRSF006769">
    <property type="entry name" value="RibD"/>
    <property type="match status" value="1"/>
</dbReference>
<feature type="binding site" evidence="17">
    <location>
        <begin position="291"/>
        <end position="297"/>
    </location>
    <ligand>
        <name>NADP(+)</name>
        <dbReference type="ChEBI" id="CHEBI:58349"/>
    </ligand>
</feature>
<feature type="binding site" evidence="17">
    <location>
        <position position="154"/>
    </location>
    <ligand>
        <name>NADP(+)</name>
        <dbReference type="ChEBI" id="CHEBI:58349"/>
    </ligand>
</feature>
<evidence type="ECO:0000256" key="13">
    <source>
        <dbReference type="ARBA" id="ARBA00049861"/>
    </source>
</evidence>
<dbReference type="Proteomes" id="UP000242949">
    <property type="component" value="Unassembled WGS sequence"/>
</dbReference>
<evidence type="ECO:0000256" key="10">
    <source>
        <dbReference type="ARBA" id="ARBA00022857"/>
    </source>
</evidence>
<dbReference type="InterPro" id="IPR004794">
    <property type="entry name" value="Eubact_RibD"/>
</dbReference>
<keyword evidence="12" id="KW-0511">Multifunctional enzyme</keyword>
<dbReference type="PROSITE" id="PS00903">
    <property type="entry name" value="CYT_DCMP_DEAMINASES_1"/>
    <property type="match status" value="1"/>
</dbReference>
<dbReference type="SUPFAM" id="SSF53927">
    <property type="entry name" value="Cytidine deaminase-like"/>
    <property type="match status" value="1"/>
</dbReference>
<evidence type="ECO:0000256" key="4">
    <source>
        <dbReference type="ARBA" id="ARBA00005259"/>
    </source>
</evidence>
<keyword evidence="10 15" id="KW-0521">NADP</keyword>
<dbReference type="NCBIfam" id="TIGR00227">
    <property type="entry name" value="ribD_Cterm"/>
    <property type="match status" value="1"/>
</dbReference>
<dbReference type="UniPathway" id="UPA00275">
    <property type="reaction ID" value="UER00401"/>
</dbReference>
<evidence type="ECO:0000256" key="5">
    <source>
        <dbReference type="ARBA" id="ARBA00007417"/>
    </source>
</evidence>
<evidence type="ECO:0000256" key="3">
    <source>
        <dbReference type="ARBA" id="ARBA00004910"/>
    </source>
</evidence>
<comment type="similarity">
    <text evidence="5 15">In the C-terminal section; belongs to the HTP reductase family.</text>
</comment>
<evidence type="ECO:0000256" key="15">
    <source>
        <dbReference type="PIRNR" id="PIRNR006769"/>
    </source>
</evidence>
<dbReference type="Pfam" id="PF01872">
    <property type="entry name" value="RibD_C"/>
    <property type="match status" value="1"/>
</dbReference>
<dbReference type="RefSeq" id="WP_090795401.1">
    <property type="nucleotide sequence ID" value="NZ_FMYI01000005.1"/>
</dbReference>
<dbReference type="NCBIfam" id="TIGR00326">
    <property type="entry name" value="eubact_ribD"/>
    <property type="match status" value="1"/>
</dbReference>
<keyword evidence="7 15" id="KW-0479">Metal-binding</keyword>
<evidence type="ECO:0000256" key="6">
    <source>
        <dbReference type="ARBA" id="ARBA00022619"/>
    </source>
</evidence>
<proteinExistence type="inferred from homology"/>
<evidence type="ECO:0000256" key="1">
    <source>
        <dbReference type="ARBA" id="ARBA00002151"/>
    </source>
</evidence>
<feature type="binding site" evidence="17">
    <location>
        <position position="184"/>
    </location>
    <ligand>
        <name>substrate</name>
    </ligand>
</feature>
<protein>
    <recommendedName>
        <fullName evidence="15">Riboflavin biosynthesis protein RibD</fullName>
    </recommendedName>
    <domain>
        <recommendedName>
            <fullName evidence="15">Diaminohydroxyphosphoribosylaminopyrimidine deaminase</fullName>
            <shortName evidence="15">DRAP deaminase</shortName>
            <ecNumber evidence="15">3.5.4.26</ecNumber>
        </recommendedName>
        <alternativeName>
            <fullName evidence="15">Riboflavin-specific deaminase</fullName>
        </alternativeName>
    </domain>
    <domain>
        <recommendedName>
            <fullName evidence="15">5-amino-6-(5-phosphoribosylamino)uracil reductase</fullName>
            <ecNumber evidence="15">1.1.1.193</ecNumber>
        </recommendedName>
        <alternativeName>
            <fullName evidence="15">HTP reductase</fullName>
        </alternativeName>
    </domain>
</protein>
<dbReference type="GO" id="GO:0009231">
    <property type="term" value="P:riboflavin biosynthetic process"/>
    <property type="evidence" value="ECO:0007669"/>
    <property type="project" value="UniProtKB-UniPathway"/>
</dbReference>
<dbReference type="SUPFAM" id="SSF53597">
    <property type="entry name" value="Dihydrofolate reductase-like"/>
    <property type="match status" value="1"/>
</dbReference>
<name>A0A1G6JJ02_9BACI</name>
<dbReference type="Pfam" id="PF00383">
    <property type="entry name" value="dCMP_cyt_deam_1"/>
    <property type="match status" value="1"/>
</dbReference>
<dbReference type="PANTHER" id="PTHR38011:SF7">
    <property type="entry name" value="2,5-DIAMINO-6-RIBOSYLAMINO-4(3H)-PYRIMIDINONE 5'-PHOSPHATE REDUCTASE"/>
    <property type="match status" value="1"/>
</dbReference>
<dbReference type="Gene3D" id="3.40.430.10">
    <property type="entry name" value="Dihydrofolate Reductase, subunit A"/>
    <property type="match status" value="1"/>
</dbReference>
<feature type="binding site" evidence="17">
    <location>
        <position position="204"/>
    </location>
    <ligand>
        <name>substrate</name>
    </ligand>
</feature>
<feature type="binding site" evidence="17">
    <location>
        <position position="222"/>
    </location>
    <ligand>
        <name>NADP(+)</name>
        <dbReference type="ChEBI" id="CHEBI:58349"/>
    </ligand>
</feature>
<evidence type="ECO:0000313" key="20">
    <source>
        <dbReference type="EMBL" id="SDC18647.1"/>
    </source>
</evidence>
<comment type="pathway">
    <text evidence="2 15">Cofactor biosynthesis; riboflavin biosynthesis; 5-amino-6-(D-ribitylamino)uracil from GTP: step 2/4.</text>
</comment>
<dbReference type="InterPro" id="IPR050765">
    <property type="entry name" value="Riboflavin_Biosynth_HTPR"/>
</dbReference>
<dbReference type="CDD" id="cd01284">
    <property type="entry name" value="Riboflavin_deaminase-reductase"/>
    <property type="match status" value="1"/>
</dbReference>
<keyword evidence="6 15" id="KW-0686">Riboflavin biosynthesis</keyword>
<comment type="catalytic activity">
    <reaction evidence="13 15">
        <text>5-amino-6-(5-phospho-D-ribitylamino)uracil + NADP(+) = 5-amino-6-(5-phospho-D-ribosylamino)uracil + NADPH + H(+)</text>
        <dbReference type="Rhea" id="RHEA:17845"/>
        <dbReference type="ChEBI" id="CHEBI:15378"/>
        <dbReference type="ChEBI" id="CHEBI:57783"/>
        <dbReference type="ChEBI" id="CHEBI:58349"/>
        <dbReference type="ChEBI" id="CHEBI:58421"/>
        <dbReference type="ChEBI" id="CHEBI:58453"/>
        <dbReference type="EC" id="1.1.1.193"/>
    </reaction>
</comment>
<dbReference type="AlphaFoldDB" id="A0A1G6JJ02"/>
<comment type="similarity">
    <text evidence="4 15">In the N-terminal section; belongs to the cytidine and deoxycytidylate deaminase family.</text>
</comment>
<gene>
    <name evidence="20" type="ORF">SAMN05421734_10557</name>
</gene>
<keyword evidence="11 15" id="KW-0560">Oxidoreductase</keyword>
<comment type="pathway">
    <text evidence="3 15">Cofactor biosynthesis; riboflavin biosynthesis; 5-amino-6-(D-ribitylamino)uracil from GTP: step 3/4.</text>
</comment>
<dbReference type="FunFam" id="3.40.140.10:FF:000025">
    <property type="entry name" value="Riboflavin biosynthesis protein RibD"/>
    <property type="match status" value="1"/>
</dbReference>
<dbReference type="STRING" id="1612202.SAMN05421734_10557"/>
<evidence type="ECO:0000256" key="12">
    <source>
        <dbReference type="ARBA" id="ARBA00023268"/>
    </source>
</evidence>
<dbReference type="PROSITE" id="PS51747">
    <property type="entry name" value="CYT_DCMP_DEAMINASES_2"/>
    <property type="match status" value="1"/>
</dbReference>
<dbReference type="InterPro" id="IPR002734">
    <property type="entry name" value="RibDG_C"/>
</dbReference>
<dbReference type="OrthoDB" id="9800865at2"/>
<evidence type="ECO:0000259" key="19">
    <source>
        <dbReference type="PROSITE" id="PS51747"/>
    </source>
</evidence>
<keyword evidence="21" id="KW-1185">Reference proteome</keyword>
<feature type="binding site" evidence="17">
    <location>
        <position position="170"/>
    </location>
    <ligand>
        <name>NADP(+)</name>
        <dbReference type="ChEBI" id="CHEBI:58349"/>
    </ligand>
</feature>